<dbReference type="CDD" id="cd02440">
    <property type="entry name" value="AdoMet_MTases"/>
    <property type="match status" value="1"/>
</dbReference>
<dbReference type="OrthoDB" id="9800643at2"/>
<evidence type="ECO:0008006" key="8">
    <source>
        <dbReference type="Google" id="ProtNLM"/>
    </source>
</evidence>
<evidence type="ECO:0000313" key="7">
    <source>
        <dbReference type="Proteomes" id="UP000077255"/>
    </source>
</evidence>
<evidence type="ECO:0000256" key="1">
    <source>
        <dbReference type="ARBA" id="ARBA00022603"/>
    </source>
</evidence>
<dbReference type="GO" id="GO:0032259">
    <property type="term" value="P:methylation"/>
    <property type="evidence" value="ECO:0007669"/>
    <property type="project" value="UniProtKB-KW"/>
</dbReference>
<dbReference type="Pfam" id="PF13847">
    <property type="entry name" value="Methyltransf_31"/>
    <property type="match status" value="1"/>
</dbReference>
<evidence type="ECO:0000256" key="3">
    <source>
        <dbReference type="ARBA" id="ARBA00022691"/>
    </source>
</evidence>
<name>A0A160MYN6_9GAMM</name>
<dbReference type="InterPro" id="IPR029063">
    <property type="entry name" value="SAM-dependent_MTases_sf"/>
</dbReference>
<keyword evidence="2" id="KW-0808">Transferase</keyword>
<dbReference type="PATRIC" id="fig|445710.3.peg.470"/>
<keyword evidence="3" id="KW-0949">S-adenosyl-L-methionine</keyword>
<dbReference type="PANTHER" id="PTHR18895:SF74">
    <property type="entry name" value="MTRF1L RELEASE FACTOR GLUTAMINE METHYLTRANSFERASE"/>
    <property type="match status" value="1"/>
</dbReference>
<dbReference type="SUPFAM" id="SSF53335">
    <property type="entry name" value="S-adenosyl-L-methionine-dependent methyltransferases"/>
    <property type="match status" value="1"/>
</dbReference>
<protein>
    <recommendedName>
        <fullName evidence="8">Peptide chain release factor N(5)-glutamine methyltransferase</fullName>
    </recommendedName>
</protein>
<dbReference type="InterPro" id="IPR025714">
    <property type="entry name" value="Methyltranfer_dom"/>
</dbReference>
<dbReference type="PANTHER" id="PTHR18895">
    <property type="entry name" value="HEMK METHYLTRANSFERASE"/>
    <property type="match status" value="1"/>
</dbReference>
<dbReference type="Pfam" id="PF17827">
    <property type="entry name" value="PrmC_N"/>
    <property type="match status" value="1"/>
</dbReference>
<keyword evidence="7" id="KW-1185">Reference proteome</keyword>
<dbReference type="KEGG" id="dtx:ATSB10_04740"/>
<evidence type="ECO:0000256" key="2">
    <source>
        <dbReference type="ARBA" id="ARBA00022679"/>
    </source>
</evidence>
<reference evidence="6 7" key="1">
    <citation type="submission" date="2016-02" db="EMBL/GenBank/DDBJ databases">
        <title>Complete genome sequencing and analysis of ATSB10, Dyella thiooxydans isolated from rhizosphere soil of sunflower (Helianthus annuus L.).</title>
        <authorList>
            <person name="Lee Y."/>
            <person name="Hwangbo K."/>
            <person name="Chung H."/>
            <person name="Yoo J."/>
            <person name="Kim K.Y."/>
            <person name="Sa T.M."/>
            <person name="Um Y."/>
            <person name="Madhaiyan M."/>
        </authorList>
    </citation>
    <scope>NUCLEOTIDE SEQUENCE [LARGE SCALE GENOMIC DNA]</scope>
    <source>
        <strain evidence="6 7">ATSB10</strain>
    </source>
</reference>
<dbReference type="Gene3D" id="1.10.8.10">
    <property type="entry name" value="DNA helicase RuvA subunit, C-terminal domain"/>
    <property type="match status" value="1"/>
</dbReference>
<keyword evidence="1" id="KW-0489">Methyltransferase</keyword>
<dbReference type="InterPro" id="IPR040758">
    <property type="entry name" value="PrmC_N"/>
</dbReference>
<dbReference type="Proteomes" id="UP000077255">
    <property type="component" value="Chromosome"/>
</dbReference>
<evidence type="ECO:0000313" key="6">
    <source>
        <dbReference type="EMBL" id="AND67928.1"/>
    </source>
</evidence>
<gene>
    <name evidence="6" type="ORF">ATSB10_04740</name>
</gene>
<dbReference type="STRING" id="445710.ATSB10_04740"/>
<proteinExistence type="predicted"/>
<evidence type="ECO:0000259" key="4">
    <source>
        <dbReference type="Pfam" id="PF13847"/>
    </source>
</evidence>
<accession>A0A160MYN6</accession>
<dbReference type="GO" id="GO:0008276">
    <property type="term" value="F:protein methyltransferase activity"/>
    <property type="evidence" value="ECO:0007669"/>
    <property type="project" value="InterPro"/>
</dbReference>
<dbReference type="EMBL" id="CP014841">
    <property type="protein sequence ID" value="AND67928.1"/>
    <property type="molecule type" value="Genomic_DNA"/>
</dbReference>
<dbReference type="RefSeq" id="WP_063670238.1">
    <property type="nucleotide sequence ID" value="NZ_CP014841.1"/>
</dbReference>
<dbReference type="NCBIfam" id="TIGR00536">
    <property type="entry name" value="hemK_fam"/>
    <property type="match status" value="1"/>
</dbReference>
<dbReference type="AlphaFoldDB" id="A0A160MYN6"/>
<organism evidence="6 7">
    <name type="scientific">Dyella thiooxydans</name>
    <dbReference type="NCBI Taxonomy" id="445710"/>
    <lineage>
        <taxon>Bacteria</taxon>
        <taxon>Pseudomonadati</taxon>
        <taxon>Pseudomonadota</taxon>
        <taxon>Gammaproteobacteria</taxon>
        <taxon>Lysobacterales</taxon>
        <taxon>Rhodanobacteraceae</taxon>
        <taxon>Dyella</taxon>
    </lineage>
</organism>
<dbReference type="Gene3D" id="3.40.50.150">
    <property type="entry name" value="Vaccinia Virus protein VP39"/>
    <property type="match status" value="1"/>
</dbReference>
<feature type="domain" description="Release factor glutamine methyltransferase N-terminal" evidence="5">
    <location>
        <begin position="25"/>
        <end position="84"/>
    </location>
</feature>
<feature type="domain" description="Methyltransferase" evidence="4">
    <location>
        <begin position="127"/>
        <end position="201"/>
    </location>
</feature>
<sequence>MSVLFEGMLSRLTDGLQVLPDKPEETPESALRALWHTAAGRPCSAHVAMRRPLPAIEASPAAVTVLERLVQRRLLGEPLAYITGRQNFMGLEMLSAPGALIPRAETELMARAAVDLLDGVPGEPLALDVCTGSGNVAYAMAWGVPRARVMGGDISEEALALAGENGRLLGMQERLEFRRGDLLAPFDEPDLTGRVDLITSAPPYIQSGKVGVMAPEIASHEPREAFDGGPLGVTLLIRLVEESPRMLRSGGWLAFEVGKGQGPAMSRRLQRDTNYAEVRELSDAEGVVRALLARRA</sequence>
<dbReference type="InterPro" id="IPR004556">
    <property type="entry name" value="HemK-like"/>
</dbReference>
<evidence type="ECO:0000259" key="5">
    <source>
        <dbReference type="Pfam" id="PF17827"/>
    </source>
</evidence>
<dbReference type="InterPro" id="IPR050320">
    <property type="entry name" value="N5-glutamine_MTase"/>
</dbReference>